<reference evidence="1" key="1">
    <citation type="submission" date="2020-05" db="EMBL/GenBank/DDBJ databases">
        <authorList>
            <person name="Chiriac C."/>
            <person name="Salcher M."/>
            <person name="Ghai R."/>
            <person name="Kavagutti S V."/>
        </authorList>
    </citation>
    <scope>NUCLEOTIDE SEQUENCE</scope>
</reference>
<dbReference type="Gene3D" id="3.30.420.280">
    <property type="match status" value="1"/>
</dbReference>
<dbReference type="Gene3D" id="3.40.50.300">
    <property type="entry name" value="P-loop containing nucleotide triphosphate hydrolases"/>
    <property type="match status" value="1"/>
</dbReference>
<dbReference type="InterPro" id="IPR027417">
    <property type="entry name" value="P-loop_NTPase"/>
</dbReference>
<protein>
    <recommendedName>
        <fullName evidence="2">TerL</fullName>
    </recommendedName>
</protein>
<dbReference type="EMBL" id="LR798319">
    <property type="protein sequence ID" value="CAB5223313.1"/>
    <property type="molecule type" value="Genomic_DNA"/>
</dbReference>
<sequence>MKTKETGSKETTGLNLDFSTSPVVWKFLQSNNFVRGLMGPVGSGKSYACAAEIMMRAVQQKPSPIDGIRYTRFAIVRNSYPMLKTTTIKTWTDLFPENTFGPLLWTPPITHHIRLPSIGDAAGIDCEIIFLALDQPKDVRKLLSLELTGAWVNEARELPKAVIDGLTHRVGRYPTKRDGGATWHGIWMDTNPMDDDHWWFKLAEKEKMSGKYAWQFFKQPGGMVEVSGAELPDNPEANDHIFAGGKWWKINNKAENVGNLPAGYYQQMLLGKNADWIRCYAGGLYTYVQEGRPVWPEYDDNMMVGDPEPDPTQAIQVGLDFGLTPAAVIGQRLANGRWQILDEIVTEDMGLERFGQHLLADLNSKYPGYQVLPWGDPAGMARDQIYEVTSFDYLRTLGLRAQPAPSNDFKVRRESAAMPMQRLIEGKPGLIVARKCKLLRKSLSGGYHFKRIAVGAGHERFRDAPNKNEHSHVGDAFGYLLLGGGEYNRLTRQSNQPGRAPSQQVVAKMDFDVFS</sequence>
<proteinExistence type="predicted"/>
<evidence type="ECO:0000313" key="1">
    <source>
        <dbReference type="EMBL" id="CAB5223313.1"/>
    </source>
</evidence>
<organism evidence="1">
    <name type="scientific">uncultured Caudovirales phage</name>
    <dbReference type="NCBI Taxonomy" id="2100421"/>
    <lineage>
        <taxon>Viruses</taxon>
        <taxon>Duplodnaviria</taxon>
        <taxon>Heunggongvirae</taxon>
        <taxon>Uroviricota</taxon>
        <taxon>Caudoviricetes</taxon>
        <taxon>Peduoviridae</taxon>
        <taxon>Maltschvirus</taxon>
        <taxon>Maltschvirus maltsch</taxon>
    </lineage>
</organism>
<evidence type="ECO:0008006" key="2">
    <source>
        <dbReference type="Google" id="ProtNLM"/>
    </source>
</evidence>
<accession>A0A6J7X7N6</accession>
<gene>
    <name evidence="1" type="ORF">UFOVP382_26</name>
</gene>
<name>A0A6J7X7N6_9CAUD</name>